<feature type="compositionally biased region" description="Polar residues" evidence="7">
    <location>
        <begin position="55"/>
        <end position="65"/>
    </location>
</feature>
<reference evidence="10" key="1">
    <citation type="submission" date="2021-05" db="EMBL/GenBank/DDBJ databases">
        <title>A free-living protist that lacks canonical eukaryotic 1 DNA replication and segregation systems.</title>
        <authorList>
            <person name="Salas-Leiva D.E."/>
            <person name="Tromer E.C."/>
            <person name="Curtis B.A."/>
            <person name="Jerlstrom-Hultqvist J."/>
            <person name="Kolisko M."/>
            <person name="Yi Z."/>
            <person name="Salas-Leiva J.S."/>
            <person name="Gallot-Lavallee L."/>
            <person name="Kops G.J.P.L."/>
            <person name="Archibald J.M."/>
            <person name="Simpson A.G.B."/>
            <person name="Roger A.J."/>
        </authorList>
    </citation>
    <scope>NUCLEOTIDE SEQUENCE</scope>
    <source>
        <strain evidence="10">BICM</strain>
    </source>
</reference>
<accession>A0A8J6AVH2</accession>
<comment type="subcellular location">
    <subcellularLocation>
        <location evidence="1">Nucleus inner membrane</location>
    </subcellularLocation>
</comment>
<evidence type="ECO:0000256" key="2">
    <source>
        <dbReference type="ARBA" id="ARBA00022553"/>
    </source>
</evidence>
<dbReference type="Proteomes" id="UP000717585">
    <property type="component" value="Unassembled WGS sequence"/>
</dbReference>
<evidence type="ECO:0000256" key="8">
    <source>
        <dbReference type="SAM" id="Phobius"/>
    </source>
</evidence>
<keyword evidence="11" id="KW-1185">Reference proteome</keyword>
<evidence type="ECO:0000256" key="7">
    <source>
        <dbReference type="SAM" id="MobiDB-lite"/>
    </source>
</evidence>
<evidence type="ECO:0000256" key="3">
    <source>
        <dbReference type="ARBA" id="ARBA00022692"/>
    </source>
</evidence>
<name>A0A8J6AVH2_9EUKA</name>
<dbReference type="InterPro" id="IPR044780">
    <property type="entry name" value="Heh2/Src1"/>
</dbReference>
<evidence type="ECO:0000256" key="1">
    <source>
        <dbReference type="ARBA" id="ARBA00004540"/>
    </source>
</evidence>
<comment type="caution">
    <text evidence="10">The sequence shown here is derived from an EMBL/GenBank/DDBJ whole genome shotgun (WGS) entry which is preliminary data.</text>
</comment>
<keyword evidence="4 8" id="KW-1133">Transmembrane helix</keyword>
<dbReference type="GO" id="GO:0005783">
    <property type="term" value="C:endoplasmic reticulum"/>
    <property type="evidence" value="ECO:0007669"/>
    <property type="project" value="TreeGrafter"/>
</dbReference>
<feature type="region of interest" description="Disordered" evidence="7">
    <location>
        <begin position="52"/>
        <end position="88"/>
    </location>
</feature>
<evidence type="ECO:0000256" key="4">
    <source>
        <dbReference type="ARBA" id="ARBA00022989"/>
    </source>
</evidence>
<dbReference type="InterPro" id="IPR018996">
    <property type="entry name" value="Man1/Src1-like_C"/>
</dbReference>
<feature type="domain" description="Man1/Src1-like C-terminal" evidence="9">
    <location>
        <begin position="263"/>
        <end position="403"/>
    </location>
</feature>
<organism evidence="10 11">
    <name type="scientific">Carpediemonas membranifera</name>
    <dbReference type="NCBI Taxonomy" id="201153"/>
    <lineage>
        <taxon>Eukaryota</taxon>
        <taxon>Metamonada</taxon>
        <taxon>Carpediemonas-like organisms</taxon>
        <taxon>Carpediemonas</taxon>
    </lineage>
</organism>
<dbReference type="GO" id="GO:0071763">
    <property type="term" value="P:nuclear membrane organization"/>
    <property type="evidence" value="ECO:0007669"/>
    <property type="project" value="TreeGrafter"/>
</dbReference>
<feature type="transmembrane region" description="Helical" evidence="8">
    <location>
        <begin position="139"/>
        <end position="158"/>
    </location>
</feature>
<evidence type="ECO:0000256" key="6">
    <source>
        <dbReference type="ARBA" id="ARBA00023242"/>
    </source>
</evidence>
<keyword evidence="5 8" id="KW-0472">Membrane</keyword>
<protein>
    <submittedName>
        <fullName evidence="10">Man1-Src1p-C-terminal domain</fullName>
    </submittedName>
</protein>
<evidence type="ECO:0000313" key="10">
    <source>
        <dbReference type="EMBL" id="KAG9395218.1"/>
    </source>
</evidence>
<keyword evidence="2" id="KW-0597">Phosphoprotein</keyword>
<evidence type="ECO:0000313" key="11">
    <source>
        <dbReference type="Proteomes" id="UP000717585"/>
    </source>
</evidence>
<dbReference type="AlphaFoldDB" id="A0A8J6AVH2"/>
<proteinExistence type="predicted"/>
<dbReference type="PANTHER" id="PTHR47808:SF2">
    <property type="entry name" value="LEM DOMAIN-CONTAINING PROTEIN 2"/>
    <property type="match status" value="1"/>
</dbReference>
<gene>
    <name evidence="10" type="ORF">J8273_0438</name>
</gene>
<evidence type="ECO:0000259" key="9">
    <source>
        <dbReference type="Pfam" id="PF09402"/>
    </source>
</evidence>
<dbReference type="Gene3D" id="1.10.10.1180">
    <property type="entry name" value="MAN1, winged-helix domain"/>
    <property type="match status" value="1"/>
</dbReference>
<dbReference type="EMBL" id="JAHDYR010000012">
    <property type="protein sequence ID" value="KAG9395218.1"/>
    <property type="molecule type" value="Genomic_DNA"/>
</dbReference>
<dbReference type="GO" id="GO:0005637">
    <property type="term" value="C:nuclear inner membrane"/>
    <property type="evidence" value="ECO:0007669"/>
    <property type="project" value="UniProtKB-SubCell"/>
</dbReference>
<keyword evidence="3 8" id="KW-0812">Transmembrane</keyword>
<keyword evidence="6" id="KW-0539">Nucleus</keyword>
<dbReference type="InterPro" id="IPR041885">
    <property type="entry name" value="MAN1_winged_helix_dom"/>
</dbReference>
<feature type="transmembrane region" description="Helical" evidence="8">
    <location>
        <begin position="289"/>
        <end position="309"/>
    </location>
</feature>
<dbReference type="Pfam" id="PF09402">
    <property type="entry name" value="MSC"/>
    <property type="match status" value="1"/>
</dbReference>
<evidence type="ECO:0000256" key="5">
    <source>
        <dbReference type="ARBA" id="ARBA00023136"/>
    </source>
</evidence>
<dbReference type="GO" id="GO:0034399">
    <property type="term" value="C:nuclear periphery"/>
    <property type="evidence" value="ECO:0007669"/>
    <property type="project" value="TreeGrafter"/>
</dbReference>
<dbReference type="PANTHER" id="PTHR47808">
    <property type="entry name" value="INNER NUCLEAR MEMBRANE PROTEIN HEH2-RELATED"/>
    <property type="match status" value="1"/>
</dbReference>
<sequence>METAEQLVEHPETMLKSELLSSLSAMGVINDMTPRTKKQLVDIYNAEKEKRRTETVMTPVQTQKTARSKLAAVSHAEPARTPEPVKPLEHSLKTPVARVAYPRMVIKSAKYGYKGQAGSDEETDDDFPEVPTRSRRTGIVLAVVVAVIAIAAAVAVVGPDTLPSVSLPGLPAIALPSPMEYYRAYQNKKIADRRDACVRRLIHPIVDEVNRLAGRELCSGGDPQPVELADVMAHLPESLTACAGDEVADILDQLKETSGVSVSGTALLASHPHAPLGCRVKSAIATNPLVVAGIGASSALVVVSFVALSRALAHRKAVRGVTDDVLQFLRDYALQMDKINARSITRRALPIIHVRDQLREYRGRLDQGIWDEVVRRVEADSRISHFSATDEHGEYNLCWEWRGAITDRGEVKFSFTSPAMDVGMKEADAQPTPTLYQL</sequence>
<dbReference type="GO" id="GO:0003682">
    <property type="term" value="F:chromatin binding"/>
    <property type="evidence" value="ECO:0007669"/>
    <property type="project" value="InterPro"/>
</dbReference>